<name>A0A2H0TEJ4_9BACT</name>
<comment type="caution">
    <text evidence="2">The sequence shown here is derived from an EMBL/GenBank/DDBJ whole genome shotgun (WGS) entry which is preliminary data.</text>
</comment>
<dbReference type="Proteomes" id="UP000231503">
    <property type="component" value="Unassembled WGS sequence"/>
</dbReference>
<dbReference type="InterPro" id="IPR029063">
    <property type="entry name" value="SAM-dependent_MTases_sf"/>
</dbReference>
<evidence type="ECO:0000313" key="2">
    <source>
        <dbReference type="EMBL" id="PIR69966.1"/>
    </source>
</evidence>
<accession>A0A2H0TEJ4</accession>
<feature type="domain" description="Methyltransferase FkbM" evidence="1">
    <location>
        <begin position="95"/>
        <end position="214"/>
    </location>
</feature>
<proteinExistence type="predicted"/>
<reference evidence="3" key="1">
    <citation type="submission" date="2017-09" db="EMBL/GenBank/DDBJ databases">
        <title>Depth-based differentiation of microbial function through sediment-hosted aquifers and enrichment of novel symbionts in the deep terrestrial subsurface.</title>
        <authorList>
            <person name="Probst A.J."/>
            <person name="Ladd B."/>
            <person name="Jarett J.K."/>
            <person name="Geller-Mcgrath D.E."/>
            <person name="Sieber C.M.K."/>
            <person name="Emerson J.B."/>
            <person name="Anantharaman K."/>
            <person name="Thomas B.C."/>
            <person name="Malmstrom R."/>
            <person name="Stieglmeier M."/>
            <person name="Klingl A."/>
            <person name="Woyke T."/>
            <person name="Ryan C.M."/>
            <person name="Banfield J.F."/>
        </authorList>
    </citation>
    <scope>NUCLEOTIDE SEQUENCE [LARGE SCALE GENOMIC DNA]</scope>
</reference>
<dbReference type="PANTHER" id="PTHR36973">
    <property type="entry name" value="SLL1456 PROTEIN-RELATED"/>
    <property type="match status" value="1"/>
</dbReference>
<dbReference type="NCBIfam" id="TIGR01444">
    <property type="entry name" value="fkbM_fam"/>
    <property type="match status" value="1"/>
</dbReference>
<dbReference type="SUPFAM" id="SSF53335">
    <property type="entry name" value="S-adenosyl-L-methionine-dependent methyltransferases"/>
    <property type="match status" value="1"/>
</dbReference>
<dbReference type="GO" id="GO:0008171">
    <property type="term" value="F:O-methyltransferase activity"/>
    <property type="evidence" value="ECO:0007669"/>
    <property type="project" value="TreeGrafter"/>
</dbReference>
<dbReference type="PANTHER" id="PTHR36973:SF4">
    <property type="entry name" value="NODULATION PROTEIN"/>
    <property type="match status" value="1"/>
</dbReference>
<dbReference type="AlphaFoldDB" id="A0A2H0TEJ4"/>
<dbReference type="InterPro" id="IPR006342">
    <property type="entry name" value="FkbM_mtfrase"/>
</dbReference>
<evidence type="ECO:0000259" key="1">
    <source>
        <dbReference type="Pfam" id="PF05050"/>
    </source>
</evidence>
<organism evidence="2 3">
    <name type="scientific">Candidatus Niyogibacteria bacterium CG10_big_fil_rev_8_21_14_0_10_46_36</name>
    <dbReference type="NCBI Taxonomy" id="1974726"/>
    <lineage>
        <taxon>Bacteria</taxon>
        <taxon>Candidatus Niyogiibacteriota</taxon>
    </lineage>
</organism>
<dbReference type="Pfam" id="PF05050">
    <property type="entry name" value="Methyltransf_21"/>
    <property type="match status" value="1"/>
</dbReference>
<dbReference type="EMBL" id="PFCO01000001">
    <property type="protein sequence ID" value="PIR69966.1"/>
    <property type="molecule type" value="Genomic_DNA"/>
</dbReference>
<sequence>MLYHIYKKIRKKITGRDAIARLKYSPSIIGLFKKANLKIMDIGGRGGASKLFHGFESCMDLSISEPDSVAREDLKKILKKEGWRKAIVIPEAIFSKEGEATLYITRQPGLSSLLESDRDSLSLFNVAHSKFDIVGEEKVRIISLDNAASRYDCKDVAFLKIDTQGTELDILKSGKEMLHSVVVIAIESEFVSLYKNQSLFSDVHAFLTEKGFRLIEIEPKRRGRGGFAFKKSKKEIMWADCLYVRDKNNDGSELSSLQKIRLGSLMMLYGYFSFALFLLKDNVDNILYESLKKDIENF</sequence>
<dbReference type="Gene3D" id="3.40.50.150">
    <property type="entry name" value="Vaccinia Virus protein VP39"/>
    <property type="match status" value="1"/>
</dbReference>
<gene>
    <name evidence="2" type="ORF">COU47_00850</name>
</gene>
<evidence type="ECO:0000313" key="3">
    <source>
        <dbReference type="Proteomes" id="UP000231503"/>
    </source>
</evidence>
<protein>
    <recommendedName>
        <fullName evidence="1">Methyltransferase FkbM domain-containing protein</fullName>
    </recommendedName>
</protein>
<dbReference type="InterPro" id="IPR053188">
    <property type="entry name" value="FkbM_Methyltransferase"/>
</dbReference>